<dbReference type="EMBL" id="KZ451969">
    <property type="protein sequence ID" value="PKA57110.1"/>
    <property type="molecule type" value="Genomic_DNA"/>
</dbReference>
<organism evidence="2 3">
    <name type="scientific">Apostasia shenzhenica</name>
    <dbReference type="NCBI Taxonomy" id="1088818"/>
    <lineage>
        <taxon>Eukaryota</taxon>
        <taxon>Viridiplantae</taxon>
        <taxon>Streptophyta</taxon>
        <taxon>Embryophyta</taxon>
        <taxon>Tracheophyta</taxon>
        <taxon>Spermatophyta</taxon>
        <taxon>Magnoliopsida</taxon>
        <taxon>Liliopsida</taxon>
        <taxon>Asparagales</taxon>
        <taxon>Orchidaceae</taxon>
        <taxon>Apostasioideae</taxon>
        <taxon>Apostasia</taxon>
    </lineage>
</organism>
<name>A0A2I0ANH2_9ASPA</name>
<keyword evidence="1" id="KW-0472">Membrane</keyword>
<evidence type="ECO:0000313" key="2">
    <source>
        <dbReference type="EMBL" id="PKA57110.1"/>
    </source>
</evidence>
<protein>
    <submittedName>
        <fullName evidence="2">Uncharacterized protein</fullName>
    </submittedName>
</protein>
<keyword evidence="1" id="KW-1133">Transmembrane helix</keyword>
<accession>A0A2I0ANH2</accession>
<proteinExistence type="predicted"/>
<reference evidence="2 3" key="1">
    <citation type="journal article" date="2017" name="Nature">
        <title>The Apostasia genome and the evolution of orchids.</title>
        <authorList>
            <person name="Zhang G.Q."/>
            <person name="Liu K.W."/>
            <person name="Li Z."/>
            <person name="Lohaus R."/>
            <person name="Hsiao Y.Y."/>
            <person name="Niu S.C."/>
            <person name="Wang J.Y."/>
            <person name="Lin Y.C."/>
            <person name="Xu Q."/>
            <person name="Chen L.J."/>
            <person name="Yoshida K."/>
            <person name="Fujiwara S."/>
            <person name="Wang Z.W."/>
            <person name="Zhang Y.Q."/>
            <person name="Mitsuda N."/>
            <person name="Wang M."/>
            <person name="Liu G.H."/>
            <person name="Pecoraro L."/>
            <person name="Huang H.X."/>
            <person name="Xiao X.J."/>
            <person name="Lin M."/>
            <person name="Wu X.Y."/>
            <person name="Wu W.L."/>
            <person name="Chen Y.Y."/>
            <person name="Chang S.B."/>
            <person name="Sakamoto S."/>
            <person name="Ohme-Takagi M."/>
            <person name="Yagi M."/>
            <person name="Zeng S.J."/>
            <person name="Shen C.Y."/>
            <person name="Yeh C.M."/>
            <person name="Luo Y.B."/>
            <person name="Tsai W.C."/>
            <person name="Van de Peer Y."/>
            <person name="Liu Z.J."/>
        </authorList>
    </citation>
    <scope>NUCLEOTIDE SEQUENCE [LARGE SCALE GENOMIC DNA]</scope>
    <source>
        <strain evidence="3">cv. Shenzhen</strain>
        <tissue evidence="2">Stem</tissue>
    </source>
</reference>
<keyword evidence="1" id="KW-0812">Transmembrane</keyword>
<sequence length="223" mass="24134">MATKSRVRANHPALAHVVGSSAALAHVAGLSAAFAHIIGHVSHSCALPPPSPGMRSAQASLSYKMADGDDEEAFLIIWERIYSELSLKRSGQVAKDFSPALWQVAAFGIFSTDRSRAGGCGFVSGTTQRSGQVVTDFIVGKAAGGCVRRSSTDRSRAGGCGFASRTIRFRLRLRQGAESSTLRSDFLLGLLVVIPNFFQSLHSLFFLFHVFSCFPFHNFCFWN</sequence>
<evidence type="ECO:0000256" key="1">
    <source>
        <dbReference type="SAM" id="Phobius"/>
    </source>
</evidence>
<keyword evidence="3" id="KW-1185">Reference proteome</keyword>
<dbReference type="AlphaFoldDB" id="A0A2I0ANH2"/>
<evidence type="ECO:0000313" key="3">
    <source>
        <dbReference type="Proteomes" id="UP000236161"/>
    </source>
</evidence>
<feature type="transmembrane region" description="Helical" evidence="1">
    <location>
        <begin position="180"/>
        <end position="198"/>
    </location>
</feature>
<gene>
    <name evidence="2" type="ORF">AXF42_Ash002414</name>
</gene>
<dbReference type="Proteomes" id="UP000236161">
    <property type="component" value="Unassembled WGS sequence"/>
</dbReference>